<comment type="caution">
    <text evidence="2">The sequence shown here is derived from an EMBL/GenBank/DDBJ whole genome shotgun (WGS) entry which is preliminary data.</text>
</comment>
<gene>
    <name evidence="2" type="ORF">IO89_08475</name>
</gene>
<feature type="domain" description="Squalene cyclase C-terminal" evidence="1">
    <location>
        <begin position="376"/>
        <end position="595"/>
    </location>
</feature>
<dbReference type="EMBL" id="JPLY01000003">
    <property type="protein sequence ID" value="KFC21995.1"/>
    <property type="molecule type" value="Genomic_DNA"/>
</dbReference>
<dbReference type="SUPFAM" id="SSF48576">
    <property type="entry name" value="Terpenoid synthases"/>
    <property type="match status" value="1"/>
</dbReference>
<protein>
    <recommendedName>
        <fullName evidence="1">Squalene cyclase C-terminal domain-containing protein</fullName>
    </recommendedName>
</protein>
<dbReference type="STRING" id="421072.SAMN04488097_2309"/>
<sequence>MSHKKKSPEFYEYYPKLFHDYFPDIDKVTIDLLSKAGFYFYQSILQLDAVIDNQENHRIFNVLDLQENAIKILSTIYEDGNNFWNLWETRKREFRKAISLEKNLWNNPSEENYNKVADMKSAFGKVAIDSLFIFSENSNNSEIYNLLLESHKYFSIGFQLYDDIIDFTEDFNKKQFNWAVYELSKTLDFSKYKYDVNILNKLFYIDGTSVILFEKSIYYLEKAKKVIEKLPPDSLWLDTICDFEKTILQTKDSVNGYVKTIEEKANTKRKLIQEDYFFDFNKVTIDFFFKGLQFIKSDFLQNYVDLKHFMYLGGMEGFENEIDIHSSDTFQRALLNDCLLEIAHSFNLNLQVFIEKENQYIEGRQNKDNIGAWSYFPTVQEIAADIDDLGQIMQQFIKTGNGKLVDKYCIKAISIAVSERTQPSGGIETWILPKVNLTEKQKKQDLFNSTKWGKGADVEVVANFVYALTLLDSEKYKSTIEKAIKYIISEQKEQGYWESRWYYGKLYGTYVCLRLLNEFPTQYGAVKQKIKDFLIGFQNADGSFDENQYKNLSTSFAIFCMNLLEFPELEKMKNSAQQFLIEHQHENGSWKAENFIKPKAHEPYKSKTLTTAYALKALL</sequence>
<dbReference type="InterPro" id="IPR008949">
    <property type="entry name" value="Isoprenoid_synthase_dom_sf"/>
</dbReference>
<dbReference type="InterPro" id="IPR032696">
    <property type="entry name" value="SQ_cyclase_C"/>
</dbReference>
<reference evidence="2 3" key="1">
    <citation type="submission" date="2014-07" db="EMBL/GenBank/DDBJ databases">
        <title>Epilithonimonas lactis LMG 22401 Genome.</title>
        <authorList>
            <person name="Pipes S.E."/>
            <person name="Stropko S.J."/>
        </authorList>
    </citation>
    <scope>NUCLEOTIDE SEQUENCE [LARGE SCALE GENOMIC DNA]</scope>
    <source>
        <strain evidence="2 3">LMG 24401</strain>
    </source>
</reference>
<accession>A0A085BHQ0</accession>
<dbReference type="GeneID" id="93135353"/>
<evidence type="ECO:0000313" key="3">
    <source>
        <dbReference type="Proteomes" id="UP000028623"/>
    </source>
</evidence>
<proteinExistence type="predicted"/>
<dbReference type="eggNOG" id="COG1657">
    <property type="taxonomic scope" value="Bacteria"/>
</dbReference>
<keyword evidence="3" id="KW-1185">Reference proteome</keyword>
<dbReference type="SUPFAM" id="SSF48239">
    <property type="entry name" value="Terpenoid cyclases/Protein prenyltransferases"/>
    <property type="match status" value="1"/>
</dbReference>
<evidence type="ECO:0000313" key="2">
    <source>
        <dbReference type="EMBL" id="KFC21995.1"/>
    </source>
</evidence>
<organism evidence="2 3">
    <name type="scientific">Epilithonimonas lactis</name>
    <dbReference type="NCBI Taxonomy" id="421072"/>
    <lineage>
        <taxon>Bacteria</taxon>
        <taxon>Pseudomonadati</taxon>
        <taxon>Bacteroidota</taxon>
        <taxon>Flavobacteriia</taxon>
        <taxon>Flavobacteriales</taxon>
        <taxon>Weeksellaceae</taxon>
        <taxon>Chryseobacterium group</taxon>
        <taxon>Epilithonimonas</taxon>
    </lineage>
</organism>
<dbReference type="CDD" id="cd00688">
    <property type="entry name" value="ISOPREN_C2_like"/>
    <property type="match status" value="1"/>
</dbReference>
<dbReference type="Proteomes" id="UP000028623">
    <property type="component" value="Unassembled WGS sequence"/>
</dbReference>
<evidence type="ECO:0000259" key="1">
    <source>
        <dbReference type="Pfam" id="PF13243"/>
    </source>
</evidence>
<dbReference type="InterPro" id="IPR008930">
    <property type="entry name" value="Terpenoid_cyclase/PrenylTrfase"/>
</dbReference>
<dbReference type="Pfam" id="PF13243">
    <property type="entry name" value="SQHop_cyclase_C"/>
    <property type="match status" value="1"/>
</dbReference>
<dbReference type="Gene3D" id="1.50.10.20">
    <property type="match status" value="1"/>
</dbReference>
<dbReference type="RefSeq" id="WP_034975277.1">
    <property type="nucleotide sequence ID" value="NZ_FOFI01000003.1"/>
</dbReference>
<dbReference type="AlphaFoldDB" id="A0A085BHQ0"/>
<name>A0A085BHQ0_9FLAO</name>